<dbReference type="SMART" id="SM00382">
    <property type="entry name" value="AAA"/>
    <property type="match status" value="1"/>
</dbReference>
<proteinExistence type="inferred from homology"/>
<organism evidence="7 8">
    <name type="scientific">Mangrovibacter plantisponsor</name>
    <dbReference type="NCBI Taxonomy" id="451513"/>
    <lineage>
        <taxon>Bacteria</taxon>
        <taxon>Pseudomonadati</taxon>
        <taxon>Pseudomonadota</taxon>
        <taxon>Gammaproteobacteria</taxon>
        <taxon>Enterobacterales</taxon>
        <taxon>Enterobacteriaceae</taxon>
        <taxon>Mangrovibacter</taxon>
    </lineage>
</organism>
<dbReference type="PANTHER" id="PTHR43820">
    <property type="entry name" value="HIGH-AFFINITY BRANCHED-CHAIN AMINO ACID TRANSPORT ATP-BINDING PROTEIN LIVF"/>
    <property type="match status" value="1"/>
</dbReference>
<dbReference type="AlphaFoldDB" id="A0A317PTJ5"/>
<dbReference type="GO" id="GO:0015658">
    <property type="term" value="F:branched-chain amino acid transmembrane transporter activity"/>
    <property type="evidence" value="ECO:0007669"/>
    <property type="project" value="TreeGrafter"/>
</dbReference>
<dbReference type="PROSITE" id="PS50893">
    <property type="entry name" value="ABC_TRANSPORTER_2"/>
    <property type="match status" value="1"/>
</dbReference>
<dbReference type="InterPro" id="IPR003593">
    <property type="entry name" value="AAA+_ATPase"/>
</dbReference>
<keyword evidence="2" id="KW-0813">Transport</keyword>
<dbReference type="Pfam" id="PF00005">
    <property type="entry name" value="ABC_tran"/>
    <property type="match status" value="1"/>
</dbReference>
<dbReference type="InterPro" id="IPR003439">
    <property type="entry name" value="ABC_transporter-like_ATP-bd"/>
</dbReference>
<dbReference type="OrthoDB" id="9776369at2"/>
<dbReference type="SUPFAM" id="SSF52540">
    <property type="entry name" value="P-loop containing nucleoside triphosphate hydrolases"/>
    <property type="match status" value="1"/>
</dbReference>
<evidence type="ECO:0000256" key="5">
    <source>
        <dbReference type="ARBA" id="ARBA00022970"/>
    </source>
</evidence>
<evidence type="ECO:0000259" key="6">
    <source>
        <dbReference type="PROSITE" id="PS50893"/>
    </source>
</evidence>
<keyword evidence="5" id="KW-0029">Amino-acid transport</keyword>
<dbReference type="PANTHER" id="PTHR43820:SF5">
    <property type="entry name" value="HIGH-AFFINITY BRANCHED-CHAIN AMINO ACID TRANSPORT ATP-BINDING PROTEIN"/>
    <property type="match status" value="1"/>
</dbReference>
<evidence type="ECO:0000313" key="7">
    <source>
        <dbReference type="EMBL" id="PWW05009.1"/>
    </source>
</evidence>
<reference evidence="7 8" key="1">
    <citation type="submission" date="2018-05" db="EMBL/GenBank/DDBJ databases">
        <title>Genomic Encyclopedia of Type Strains, Phase IV (KMG-IV): sequencing the most valuable type-strain genomes for metagenomic binning, comparative biology and taxonomic classification.</title>
        <authorList>
            <person name="Goeker M."/>
        </authorList>
    </citation>
    <scope>NUCLEOTIDE SEQUENCE [LARGE SCALE GENOMIC DNA]</scope>
    <source>
        <strain evidence="7 8">DSM 19579</strain>
    </source>
</reference>
<dbReference type="InterPro" id="IPR052156">
    <property type="entry name" value="BCAA_Transport_ATP-bd_LivF"/>
</dbReference>
<dbReference type="GO" id="GO:0016887">
    <property type="term" value="F:ATP hydrolysis activity"/>
    <property type="evidence" value="ECO:0007669"/>
    <property type="project" value="InterPro"/>
</dbReference>
<keyword evidence="8" id="KW-1185">Reference proteome</keyword>
<dbReference type="GO" id="GO:0005524">
    <property type="term" value="F:ATP binding"/>
    <property type="evidence" value="ECO:0007669"/>
    <property type="project" value="UniProtKB-KW"/>
</dbReference>
<gene>
    <name evidence="7" type="ORF">DES37_114105</name>
</gene>
<protein>
    <submittedName>
        <fullName evidence="7">Amino acid/amide ABC transporter ATP-binding protein 2 (HAAT family)</fullName>
    </submittedName>
</protein>
<dbReference type="GO" id="GO:0015807">
    <property type="term" value="P:L-amino acid transport"/>
    <property type="evidence" value="ECO:0007669"/>
    <property type="project" value="TreeGrafter"/>
</dbReference>
<accession>A0A317PTJ5</accession>
<evidence type="ECO:0000256" key="4">
    <source>
        <dbReference type="ARBA" id="ARBA00022840"/>
    </source>
</evidence>
<comment type="similarity">
    <text evidence="1">Belongs to the ABC transporter superfamily.</text>
</comment>
<comment type="caution">
    <text evidence="7">The sequence shown here is derived from an EMBL/GenBank/DDBJ whole genome shotgun (WGS) entry which is preliminary data.</text>
</comment>
<evidence type="ECO:0000256" key="3">
    <source>
        <dbReference type="ARBA" id="ARBA00022741"/>
    </source>
</evidence>
<evidence type="ECO:0000256" key="2">
    <source>
        <dbReference type="ARBA" id="ARBA00022448"/>
    </source>
</evidence>
<sequence length="236" mass="26307">MLSLRAVNQFYGEKHTLWNVDLDLPTGQCICLLGAPGVGKTTLVNCITGHIPVQSGSMLWQAQGHPPEDLLTRPPEGRTALGIGYVPQDKRIFSQLSVEENLHIAMMAAGEQHKRISPLVYELFPELYTLRQVRGGDLAGDTQQQLSLARALVNDPKLLILDEPTNGRGTSFIQDLGQTLRRLNQEFGLTILLVEQRLSFIRWVADKFCLLHRGRNVAQGDLTMLDDNMVSDWIAP</sequence>
<evidence type="ECO:0000256" key="1">
    <source>
        <dbReference type="ARBA" id="ARBA00005417"/>
    </source>
</evidence>
<dbReference type="InterPro" id="IPR027417">
    <property type="entry name" value="P-loop_NTPase"/>
</dbReference>
<dbReference type="EMBL" id="QGTS01000014">
    <property type="protein sequence ID" value="PWW05009.1"/>
    <property type="molecule type" value="Genomic_DNA"/>
</dbReference>
<dbReference type="RefSeq" id="WP_036109087.1">
    <property type="nucleotide sequence ID" value="NZ_QGTS01000014.1"/>
</dbReference>
<name>A0A317PTJ5_9ENTR</name>
<dbReference type="Proteomes" id="UP000246744">
    <property type="component" value="Unassembled WGS sequence"/>
</dbReference>
<feature type="domain" description="ABC transporter" evidence="6">
    <location>
        <begin position="2"/>
        <end position="234"/>
    </location>
</feature>
<keyword evidence="4 7" id="KW-0067">ATP-binding</keyword>
<dbReference type="Gene3D" id="3.40.50.300">
    <property type="entry name" value="P-loop containing nucleotide triphosphate hydrolases"/>
    <property type="match status" value="1"/>
</dbReference>
<keyword evidence="3" id="KW-0547">Nucleotide-binding</keyword>
<evidence type="ECO:0000313" key="8">
    <source>
        <dbReference type="Proteomes" id="UP000246744"/>
    </source>
</evidence>